<comment type="caution">
    <text evidence="3">The sequence shown here is derived from an EMBL/GenBank/DDBJ whole genome shotgun (WGS) entry which is preliminary data.</text>
</comment>
<organism evidence="3 4">
    <name type="scientific">Schizothecium vesticola</name>
    <dbReference type="NCBI Taxonomy" id="314040"/>
    <lineage>
        <taxon>Eukaryota</taxon>
        <taxon>Fungi</taxon>
        <taxon>Dikarya</taxon>
        <taxon>Ascomycota</taxon>
        <taxon>Pezizomycotina</taxon>
        <taxon>Sordariomycetes</taxon>
        <taxon>Sordariomycetidae</taxon>
        <taxon>Sordariales</taxon>
        <taxon>Schizotheciaceae</taxon>
        <taxon>Schizothecium</taxon>
    </lineage>
</organism>
<dbReference type="Gene3D" id="4.10.280.10">
    <property type="entry name" value="Helix-loop-helix DNA-binding domain"/>
    <property type="match status" value="1"/>
</dbReference>
<proteinExistence type="predicted"/>
<feature type="compositionally biased region" description="Basic and acidic residues" evidence="1">
    <location>
        <begin position="22"/>
        <end position="52"/>
    </location>
</feature>
<dbReference type="EMBL" id="JAUKUD010000005">
    <property type="protein sequence ID" value="KAK0743433.1"/>
    <property type="molecule type" value="Genomic_DNA"/>
</dbReference>
<sequence length="400" mass="43315">MHPVATSRLAFSLAARTGESSFPERHAEPDDMAHLHDHEPSYEHHHPHHEPGFPKLGLLPPSLSSFWQESWLEQYHPPQHDAPARHRQHHTQNHHWVDEAACFSPTSPADVMRIPSPQANHAHHPVFSPSPLPPSAPTDEVTTPSEWDTILHAAHLDFRWLPAQQQAHAKGVKFEDDSDSATWSGNDSNSNNGNSCSEEVPTPPPQPAAPRRTSTAPPRRRLGSVPRVTKLSKVPAPGHGGGGGVYHTFRMSKRPPTTTRPAAVVDLIEATPFGPHPITNFGAAGAAGGDAGDPAKMLEKRLAHKLSEKGRRNRLTSAIREIQKLMPLDAVTAAAAEQGGTGAAEGKAGEVVYPHFSKVDVVEMAIGYIRRLQKENEEMARRAKGEEGPPDGGGSSGTEL</sequence>
<dbReference type="PROSITE" id="PS50888">
    <property type="entry name" value="BHLH"/>
    <property type="match status" value="1"/>
</dbReference>
<dbReference type="SUPFAM" id="SSF47459">
    <property type="entry name" value="HLH, helix-loop-helix DNA-binding domain"/>
    <property type="match status" value="1"/>
</dbReference>
<feature type="region of interest" description="Disordered" evidence="1">
    <location>
        <begin position="108"/>
        <end position="143"/>
    </location>
</feature>
<accession>A0AA40EQ41</accession>
<protein>
    <recommendedName>
        <fullName evidence="2">BHLH domain-containing protein</fullName>
    </recommendedName>
</protein>
<keyword evidence="4" id="KW-1185">Reference proteome</keyword>
<feature type="domain" description="BHLH" evidence="2">
    <location>
        <begin position="299"/>
        <end position="372"/>
    </location>
</feature>
<feature type="compositionally biased region" description="Gly residues" evidence="1">
    <location>
        <begin position="390"/>
        <end position="400"/>
    </location>
</feature>
<evidence type="ECO:0000259" key="2">
    <source>
        <dbReference type="PROSITE" id="PS50888"/>
    </source>
</evidence>
<dbReference type="SMART" id="SM00353">
    <property type="entry name" value="HLH"/>
    <property type="match status" value="1"/>
</dbReference>
<dbReference type="InterPro" id="IPR036638">
    <property type="entry name" value="HLH_DNA-bd_sf"/>
</dbReference>
<dbReference type="CDD" id="cd11392">
    <property type="entry name" value="bHLH_ScPHO4_like"/>
    <property type="match status" value="1"/>
</dbReference>
<feature type="compositionally biased region" description="Low complexity" evidence="1">
    <location>
        <begin position="184"/>
        <end position="197"/>
    </location>
</feature>
<dbReference type="GO" id="GO:0046983">
    <property type="term" value="F:protein dimerization activity"/>
    <property type="evidence" value="ECO:0007669"/>
    <property type="project" value="InterPro"/>
</dbReference>
<name>A0AA40EQ41_9PEZI</name>
<evidence type="ECO:0000256" key="1">
    <source>
        <dbReference type="SAM" id="MobiDB-lite"/>
    </source>
</evidence>
<feature type="region of interest" description="Disordered" evidence="1">
    <location>
        <begin position="377"/>
        <end position="400"/>
    </location>
</feature>
<dbReference type="Pfam" id="PF00010">
    <property type="entry name" value="HLH"/>
    <property type="match status" value="1"/>
</dbReference>
<dbReference type="AlphaFoldDB" id="A0AA40EQ41"/>
<evidence type="ECO:0000313" key="3">
    <source>
        <dbReference type="EMBL" id="KAK0743433.1"/>
    </source>
</evidence>
<reference evidence="3" key="1">
    <citation type="submission" date="2023-06" db="EMBL/GenBank/DDBJ databases">
        <title>Genome-scale phylogeny and comparative genomics of the fungal order Sordariales.</title>
        <authorList>
            <consortium name="Lawrence Berkeley National Laboratory"/>
            <person name="Hensen N."/>
            <person name="Bonometti L."/>
            <person name="Westerberg I."/>
            <person name="Brannstrom I.O."/>
            <person name="Guillou S."/>
            <person name="Cros-Aarteil S."/>
            <person name="Calhoun S."/>
            <person name="Haridas S."/>
            <person name="Kuo A."/>
            <person name="Mondo S."/>
            <person name="Pangilinan J."/>
            <person name="Riley R."/>
            <person name="LaButti K."/>
            <person name="Andreopoulos B."/>
            <person name="Lipzen A."/>
            <person name="Chen C."/>
            <person name="Yanf M."/>
            <person name="Daum C."/>
            <person name="Ng V."/>
            <person name="Clum A."/>
            <person name="Steindorff A."/>
            <person name="Ohm R."/>
            <person name="Martin F."/>
            <person name="Silar P."/>
            <person name="Natvig D."/>
            <person name="Lalanne C."/>
            <person name="Gautier V."/>
            <person name="Ament-velasquez S.L."/>
            <person name="Kruys A."/>
            <person name="Hutchinson M.I."/>
            <person name="Powell A.J."/>
            <person name="Barry K."/>
            <person name="Miller A.N."/>
            <person name="Grigoriev I.V."/>
            <person name="Debuchy R."/>
            <person name="Gladieux P."/>
            <person name="Thoren M.H."/>
            <person name="Johannesson H."/>
        </authorList>
    </citation>
    <scope>NUCLEOTIDE SEQUENCE</scope>
    <source>
        <strain evidence="3">SMH3187-1</strain>
    </source>
</reference>
<gene>
    <name evidence="3" type="ORF">B0T18DRAFT_184644</name>
</gene>
<feature type="region of interest" description="Disordered" evidence="1">
    <location>
        <begin position="18"/>
        <end position="55"/>
    </location>
</feature>
<feature type="compositionally biased region" description="Basic and acidic residues" evidence="1">
    <location>
        <begin position="377"/>
        <end position="387"/>
    </location>
</feature>
<dbReference type="InterPro" id="IPR011598">
    <property type="entry name" value="bHLH_dom"/>
</dbReference>
<evidence type="ECO:0000313" key="4">
    <source>
        <dbReference type="Proteomes" id="UP001172155"/>
    </source>
</evidence>
<dbReference type="Proteomes" id="UP001172155">
    <property type="component" value="Unassembled WGS sequence"/>
</dbReference>
<feature type="region of interest" description="Disordered" evidence="1">
    <location>
        <begin position="169"/>
        <end position="243"/>
    </location>
</feature>